<gene>
    <name evidence="4" type="ORF">A21D_02797</name>
</gene>
<evidence type="ECO:0000259" key="3">
    <source>
        <dbReference type="Pfam" id="PF10145"/>
    </source>
</evidence>
<dbReference type="Proteomes" id="UP000234237">
    <property type="component" value="Chromosome"/>
</dbReference>
<keyword evidence="1" id="KW-1188">Viral release from host cell</keyword>
<feature type="transmembrane region" description="Helical" evidence="2">
    <location>
        <begin position="398"/>
        <end position="423"/>
    </location>
</feature>
<sequence>MVGDVLVKIGADISDFTSGLNRAARDMSSFGDRMSTIGTTAATAFGAIATGGVVAIGATVKAASDFESAFAGVEKVLSGSEQDFAKLAKGIRDMAKEIPASTEEIAKVAEVSGQLGVSKKDLLDFTRTMVDLGNTTNLSAEEAATSIARFSNIMGTSLSDADRLGAVIVDLGNNFATTESEITEMAMRLAGAGKQIGLSESEVLSFAASLSSLGFRAEAGGSAFSRVFLNMKSAVMEGGDALENFAKVSGMSADEFTKSFEKDAAGAVLAFLKGLDAMNQEGGNTIGVLKDLGLNEIIVRDSLLRASEATHVFSDALKTGTSAWQENSALTEEAAKRYETFASKAEVLWNKIQDIAILIGTPLMEALSLMIEGITPVIDAMGRLAEWFANTNQTFQMFISFGVIIGTILAALAAGIGIVIAVVGQMMIGFTAVATAVGLTSVALAKIIAIVGGVIAAVTAIIGIVVWAYNEFDWFKNLVNSTWDAIKTGVQIAFEFVREIITTIVNEVVSFAGEQLAKFQGLWDKHGEAIAAGISTSFEIVKGVVSVGMAFIKGLFETVWPVISGIVKIAWGVIETVVGSAIDIVVGLIDAGMLLLKGDWEGAWDAIKGIAEDIWHNIEGFFKNIDLMEIGKDILKGLIKGFTSMKKQVTDTVESIGESVKRTFKKFFKIASPSRVMRDDFGKMIGKGLIVGMDAEIANIQKMASKISEAATPEQPRLAGFDTSNLRNYSRQATSRLQAEMQASGTFERDGEQNALLAEIRDELRRQKQMIVKLNEREVGKAIEPTVTEEQRRKEKVRRSFTYA</sequence>
<evidence type="ECO:0000313" key="4">
    <source>
        <dbReference type="EMBL" id="AUJ25843.1"/>
    </source>
</evidence>
<dbReference type="Pfam" id="PF10145">
    <property type="entry name" value="PhageMin_Tail"/>
    <property type="match status" value="1"/>
</dbReference>
<dbReference type="EMBL" id="CP018622">
    <property type="protein sequence ID" value="AUJ25843.1"/>
    <property type="molecule type" value="Genomic_DNA"/>
</dbReference>
<reference evidence="5" key="1">
    <citation type="submission" date="2016-11" db="EMBL/GenBank/DDBJ databases">
        <title>Complete genome sequence of Virgibacillus pantothenticus 21D, a halophilic bacterium isolated from the deep hypersaline anoxic basin Discovery in the Mediterranean Sea.</title>
        <authorList>
            <person name="Zeaiter Z."/>
            <person name="Booth J.M."/>
            <person name="Prosdocimi E.M."/>
            <person name="Mapelli F."/>
            <person name="Fusi M."/>
            <person name="Daffonchio D."/>
            <person name="Borin S."/>
            <person name="Crotti E."/>
        </authorList>
    </citation>
    <scope>NUCLEOTIDE SEQUENCE [LARGE SCALE GENOMIC DNA]</scope>
    <source>
        <strain evidence="5">21D</strain>
    </source>
</reference>
<dbReference type="STRING" id="302167.GCA_900166595_01625"/>
<keyword evidence="2" id="KW-1133">Transmembrane helix</keyword>
<evidence type="ECO:0000256" key="1">
    <source>
        <dbReference type="ARBA" id="ARBA00022612"/>
    </source>
</evidence>
<evidence type="ECO:0000256" key="2">
    <source>
        <dbReference type="SAM" id="Phobius"/>
    </source>
</evidence>
<keyword evidence="2" id="KW-0812">Transmembrane</keyword>
<keyword evidence="2" id="KW-0472">Membrane</keyword>
<proteinExistence type="predicted"/>
<protein>
    <submittedName>
        <fullName evidence="4">Phage-related minor tail protein</fullName>
    </submittedName>
</protein>
<dbReference type="RefSeq" id="WP_101933716.1">
    <property type="nucleotide sequence ID" value="NZ_CP018622.1"/>
</dbReference>
<dbReference type="KEGG" id="vpn:A21D_02797"/>
<dbReference type="NCBIfam" id="TIGR01760">
    <property type="entry name" value="tape_meas_TP901"/>
    <property type="match status" value="1"/>
</dbReference>
<feature type="transmembrane region" description="Helical" evidence="2">
    <location>
        <begin position="444"/>
        <end position="469"/>
    </location>
</feature>
<organism evidence="4 5">
    <name type="scientific">Virgibacillus dokdonensis</name>
    <dbReference type="NCBI Taxonomy" id="302167"/>
    <lineage>
        <taxon>Bacteria</taxon>
        <taxon>Bacillati</taxon>
        <taxon>Bacillota</taxon>
        <taxon>Bacilli</taxon>
        <taxon>Bacillales</taxon>
        <taxon>Bacillaceae</taxon>
        <taxon>Virgibacillus</taxon>
    </lineage>
</organism>
<evidence type="ECO:0000313" key="5">
    <source>
        <dbReference type="Proteomes" id="UP000234237"/>
    </source>
</evidence>
<dbReference type="AlphaFoldDB" id="A0A2K9J479"/>
<name>A0A2K9J479_9BACI</name>
<dbReference type="InterPro" id="IPR010090">
    <property type="entry name" value="Phage_tape_meas"/>
</dbReference>
<dbReference type="PANTHER" id="PTHR37813">
    <property type="entry name" value="FELS-2 PROPHAGE PROTEIN"/>
    <property type="match status" value="1"/>
</dbReference>
<dbReference type="PANTHER" id="PTHR37813:SF1">
    <property type="entry name" value="FELS-2 PROPHAGE PROTEIN"/>
    <property type="match status" value="1"/>
</dbReference>
<feature type="domain" description="Phage tail tape measure protein" evidence="3">
    <location>
        <begin position="91"/>
        <end position="281"/>
    </location>
</feature>
<accession>A0A2K9J479</accession>